<reference evidence="2" key="1">
    <citation type="submission" date="2022-10" db="EMBL/GenBank/DDBJ databases">
        <title>Genome sequence of Actinomyces israelii ATCC 10048.</title>
        <authorList>
            <person name="Watt R.M."/>
            <person name="Tong W.M."/>
        </authorList>
    </citation>
    <scope>NUCLEOTIDE SEQUENCE</scope>
    <source>
        <strain evidence="2">ATCC 10048</strain>
    </source>
</reference>
<evidence type="ECO:0000313" key="3">
    <source>
        <dbReference type="Proteomes" id="UP001072034"/>
    </source>
</evidence>
<name>A0ABT4I8K3_9ACTO</name>
<organism evidence="2 3">
    <name type="scientific">Actinomyces israelii</name>
    <dbReference type="NCBI Taxonomy" id="1659"/>
    <lineage>
        <taxon>Bacteria</taxon>
        <taxon>Bacillati</taxon>
        <taxon>Actinomycetota</taxon>
        <taxon>Actinomycetes</taxon>
        <taxon>Actinomycetales</taxon>
        <taxon>Actinomycetaceae</taxon>
        <taxon>Actinomyces</taxon>
    </lineage>
</organism>
<proteinExistence type="predicted"/>
<dbReference type="Pfam" id="PF24120">
    <property type="entry name" value="SsdA_C"/>
    <property type="match status" value="1"/>
</dbReference>
<protein>
    <recommendedName>
        <fullName evidence="1">Single-strand DNA deaminase toxin A-like C-terminal domain-containing protein</fullName>
    </recommendedName>
</protein>
<accession>A0ABT4I8K3</accession>
<evidence type="ECO:0000313" key="2">
    <source>
        <dbReference type="EMBL" id="MCZ0857674.1"/>
    </source>
</evidence>
<keyword evidence="3" id="KW-1185">Reference proteome</keyword>
<sequence length="73" mass="8135">MRDNGVPGQYYASHAERQESITAKEPAIGVAKELCDDCPGCFSRLAQHEGRCWYVTDPDGTWIFYPDGTVVKP</sequence>
<dbReference type="RefSeq" id="WP_268917213.1">
    <property type="nucleotide sequence ID" value="NZ_CP124548.1"/>
</dbReference>
<dbReference type="Proteomes" id="UP001072034">
    <property type="component" value="Unassembled WGS sequence"/>
</dbReference>
<feature type="domain" description="Single-strand DNA deaminase toxin A-like C-terminal" evidence="1">
    <location>
        <begin position="2"/>
        <end position="18"/>
    </location>
</feature>
<dbReference type="InterPro" id="IPR057517">
    <property type="entry name" value="SsdA-like_C"/>
</dbReference>
<evidence type="ECO:0000259" key="1">
    <source>
        <dbReference type="Pfam" id="PF24120"/>
    </source>
</evidence>
<dbReference type="EMBL" id="JAPTMY010000011">
    <property type="protein sequence ID" value="MCZ0857674.1"/>
    <property type="molecule type" value="Genomic_DNA"/>
</dbReference>
<gene>
    <name evidence="2" type="ORF">OHJ16_06410</name>
</gene>
<comment type="caution">
    <text evidence="2">The sequence shown here is derived from an EMBL/GenBank/DDBJ whole genome shotgun (WGS) entry which is preliminary data.</text>
</comment>